<evidence type="ECO:0000259" key="1">
    <source>
        <dbReference type="Pfam" id="PF02826"/>
    </source>
</evidence>
<sequence>MKNSSMLNGSCIAIIGGDARQKEIANHCQLSGANVYAVGFDQLSMTEPGFDKVDVYSLPYDQLDAIVFPVSGVSENGEVRSSFSSKPVKIRKEDLNSLTNHCLIFSGINTPWLEDLSHEVICLMDEDDIAIQNSIPTAEGVLWLLLQHTDHTIHHSTMLVTGFGRVGMTVARTLKALGAHVIGGTSNRGEKARMEEMGIEPLDLTELAEKLPDCDAWINTIPSDTIFPSEILSLCSRECLVIELASGPKAITPKLADSMGIRYINAPSLPGLIAPKTAGFILAKTIIERIVQKRK</sequence>
<evidence type="ECO:0008006" key="5">
    <source>
        <dbReference type="Google" id="ProtNLM"/>
    </source>
</evidence>
<evidence type="ECO:0000259" key="2">
    <source>
        <dbReference type="Pfam" id="PF16924"/>
    </source>
</evidence>
<dbReference type="InterPro" id="IPR031629">
    <property type="entry name" value="DpaA_N"/>
</dbReference>
<proteinExistence type="predicted"/>
<dbReference type="Gene3D" id="3.40.50.720">
    <property type="entry name" value="NAD(P)-binding Rossmann-like Domain"/>
    <property type="match status" value="1"/>
</dbReference>
<dbReference type="GO" id="GO:0051287">
    <property type="term" value="F:NAD binding"/>
    <property type="evidence" value="ECO:0007669"/>
    <property type="project" value="InterPro"/>
</dbReference>
<keyword evidence="4" id="KW-1185">Reference proteome</keyword>
<dbReference type="STRING" id="889306.KP78_24800"/>
<dbReference type="Pfam" id="PF16924">
    <property type="entry name" value="DpaA_N"/>
    <property type="match status" value="1"/>
</dbReference>
<protein>
    <recommendedName>
        <fullName evidence="5">Dipicolinate synthase subunit A</fullName>
    </recommendedName>
</protein>
<evidence type="ECO:0000313" key="3">
    <source>
        <dbReference type="EMBL" id="KIL44936.1"/>
    </source>
</evidence>
<feature type="domain" description="D-isomer specific 2-hydroxyacid dehydrogenase NAD-binding" evidence="1">
    <location>
        <begin position="149"/>
        <end position="249"/>
    </location>
</feature>
<name>A0A0C2VKF7_9BACL</name>
<gene>
    <name evidence="3" type="ORF">KP78_24800</name>
</gene>
<reference evidence="3 4" key="1">
    <citation type="submission" date="2015-01" db="EMBL/GenBank/DDBJ databases">
        <title>Genome sequencing of Jeotgalibacillus soli.</title>
        <authorList>
            <person name="Goh K.M."/>
            <person name="Chan K.-G."/>
            <person name="Yaakop A.S."/>
            <person name="Ee R."/>
            <person name="Gan H.M."/>
            <person name="Chan C.S."/>
        </authorList>
    </citation>
    <scope>NUCLEOTIDE SEQUENCE [LARGE SCALE GENOMIC DNA]</scope>
    <source>
        <strain evidence="3 4">P9</strain>
    </source>
</reference>
<dbReference type="AlphaFoldDB" id="A0A0C2VKF7"/>
<dbReference type="Pfam" id="PF02826">
    <property type="entry name" value="2-Hacid_dh_C"/>
    <property type="match status" value="1"/>
</dbReference>
<dbReference type="PATRIC" id="fig|889306.3.peg.2493"/>
<dbReference type="InterPro" id="IPR006140">
    <property type="entry name" value="D-isomer_DH_NAD-bd"/>
</dbReference>
<dbReference type="InterPro" id="IPR036291">
    <property type="entry name" value="NAD(P)-bd_dom_sf"/>
</dbReference>
<dbReference type="NCBIfam" id="NF006162">
    <property type="entry name" value="PRK08306.1"/>
    <property type="match status" value="1"/>
</dbReference>
<dbReference type="Proteomes" id="UP000031938">
    <property type="component" value="Unassembled WGS sequence"/>
</dbReference>
<dbReference type="EMBL" id="JXRP01000018">
    <property type="protein sequence ID" value="KIL44936.1"/>
    <property type="molecule type" value="Genomic_DNA"/>
</dbReference>
<dbReference type="SUPFAM" id="SSF51735">
    <property type="entry name" value="NAD(P)-binding Rossmann-fold domains"/>
    <property type="match status" value="1"/>
</dbReference>
<comment type="caution">
    <text evidence="3">The sequence shown here is derived from an EMBL/GenBank/DDBJ whole genome shotgun (WGS) entry which is preliminary data.</text>
</comment>
<evidence type="ECO:0000313" key="4">
    <source>
        <dbReference type="Proteomes" id="UP000031938"/>
    </source>
</evidence>
<dbReference type="RefSeq" id="WP_084219983.1">
    <property type="nucleotide sequence ID" value="NZ_JXRP01000018.1"/>
</dbReference>
<feature type="domain" description="Dipicolinate synthase subunit A N-terminal" evidence="2">
    <location>
        <begin position="12"/>
        <end position="117"/>
    </location>
</feature>
<organism evidence="3 4">
    <name type="scientific">Jeotgalibacillus soli</name>
    <dbReference type="NCBI Taxonomy" id="889306"/>
    <lineage>
        <taxon>Bacteria</taxon>
        <taxon>Bacillati</taxon>
        <taxon>Bacillota</taxon>
        <taxon>Bacilli</taxon>
        <taxon>Bacillales</taxon>
        <taxon>Caryophanaceae</taxon>
        <taxon>Jeotgalibacillus</taxon>
    </lineage>
</organism>
<accession>A0A0C2VKF7</accession>
<dbReference type="OrthoDB" id="8840764at2"/>